<evidence type="ECO:0000313" key="1">
    <source>
        <dbReference type="EMBL" id="MBU5670162.1"/>
    </source>
</evidence>
<keyword evidence="2" id="KW-1185">Reference proteome</keyword>
<accession>A0ABS6FJ00</accession>
<dbReference type="RefSeq" id="WP_216549985.1">
    <property type="nucleotide sequence ID" value="NZ_JAHLQO010000007.1"/>
</dbReference>
<dbReference type="EMBL" id="JAHLQO010000007">
    <property type="protein sequence ID" value="MBU5670162.1"/>
    <property type="molecule type" value="Genomic_DNA"/>
</dbReference>
<comment type="caution">
    <text evidence="1">The sequence shown here is derived from an EMBL/GenBank/DDBJ whole genome shotgun (WGS) entry which is preliminary data.</text>
</comment>
<evidence type="ECO:0008006" key="3">
    <source>
        <dbReference type="Google" id="ProtNLM"/>
    </source>
</evidence>
<protein>
    <recommendedName>
        <fullName evidence="3">Thioesterase domain-containing protein</fullName>
    </recommendedName>
</protein>
<organism evidence="1 2">
    <name type="scientific">Peptoniphilus ovalis</name>
    <dbReference type="NCBI Taxonomy" id="2841503"/>
    <lineage>
        <taxon>Bacteria</taxon>
        <taxon>Bacillati</taxon>
        <taxon>Bacillota</taxon>
        <taxon>Tissierellia</taxon>
        <taxon>Tissierellales</taxon>
        <taxon>Peptoniphilaceae</taxon>
        <taxon>Peptoniphilus</taxon>
    </lineage>
</organism>
<name>A0ABS6FJ00_9FIRM</name>
<gene>
    <name evidence="1" type="ORF">KQI68_10000</name>
</gene>
<dbReference type="Proteomes" id="UP000783742">
    <property type="component" value="Unassembled WGS sequence"/>
</dbReference>
<reference evidence="1 2" key="1">
    <citation type="submission" date="2021-06" db="EMBL/GenBank/DDBJ databases">
        <authorList>
            <person name="Sun Q."/>
            <person name="Li D."/>
        </authorList>
    </citation>
    <scope>NUCLEOTIDE SEQUENCE [LARGE SCALE GENOMIC DNA]</scope>
    <source>
        <strain evidence="1 2">MSJ-1</strain>
    </source>
</reference>
<proteinExistence type="predicted"/>
<sequence length="126" mass="14584">MRLNTGDKIVYERTFTEKDLNEFAELSSFWGKHHEVPNDKGEYLLQGLMTASLTNKIGGDYDILVYRMEFDFVNKAYTGRKLICENIVDKVYDKNGKNFIDISSEVFEENNKTVLKAKLFGILLDL</sequence>
<evidence type="ECO:0000313" key="2">
    <source>
        <dbReference type="Proteomes" id="UP000783742"/>
    </source>
</evidence>